<keyword evidence="4" id="KW-1185">Reference proteome</keyword>
<evidence type="ECO:0000313" key="5">
    <source>
        <dbReference type="Proteomes" id="UP000185680"/>
    </source>
</evidence>
<dbReference type="Proteomes" id="UP000185657">
    <property type="component" value="Unassembled WGS sequence"/>
</dbReference>
<protein>
    <recommendedName>
        <fullName evidence="1">N-acetyltransferase domain-containing protein</fullName>
    </recommendedName>
</protein>
<dbReference type="AlphaFoldDB" id="A0A163C938"/>
<dbReference type="Proteomes" id="UP000185680">
    <property type="component" value="Chromosome"/>
</dbReference>
<reference evidence="3 4" key="1">
    <citation type="submission" date="2016-02" db="EMBL/GenBank/DDBJ databases">
        <title>Draft genome sequence of Hydrogenophaga sp. LPB0072.</title>
        <authorList>
            <person name="Shin S.-K."/>
            <person name="Yi H."/>
        </authorList>
    </citation>
    <scope>NUCLEOTIDE SEQUENCE [LARGE SCALE GENOMIC DNA]</scope>
    <source>
        <strain evidence="3 4">LPB0072</strain>
    </source>
</reference>
<dbReference type="Gene3D" id="3.40.630.30">
    <property type="match status" value="1"/>
</dbReference>
<dbReference type="EMBL" id="LVWD01000034">
    <property type="protein sequence ID" value="OAD40211.1"/>
    <property type="molecule type" value="Genomic_DNA"/>
</dbReference>
<dbReference type="OrthoDB" id="8891651at2"/>
<organism evidence="2 5">
    <name type="scientific">Hydrogenophaga crassostreae</name>
    <dbReference type="NCBI Taxonomy" id="1763535"/>
    <lineage>
        <taxon>Bacteria</taxon>
        <taxon>Pseudomonadati</taxon>
        <taxon>Pseudomonadota</taxon>
        <taxon>Betaproteobacteria</taxon>
        <taxon>Burkholderiales</taxon>
        <taxon>Comamonadaceae</taxon>
        <taxon>Hydrogenophaga</taxon>
    </lineage>
</organism>
<dbReference type="PROSITE" id="PS51186">
    <property type="entry name" value="GNAT"/>
    <property type="match status" value="1"/>
</dbReference>
<reference evidence="2 5" key="2">
    <citation type="submission" date="2016-10" db="EMBL/GenBank/DDBJ databases">
        <title>Hydorgenophaga sp. LPB0072 isolated from gastropod.</title>
        <authorList>
            <person name="Kim E."/>
            <person name="Yi H."/>
        </authorList>
    </citation>
    <scope>NUCLEOTIDE SEQUENCE [LARGE SCALE GENOMIC DNA]</scope>
    <source>
        <strain evidence="2 5">LPB0072</strain>
    </source>
</reference>
<evidence type="ECO:0000313" key="3">
    <source>
        <dbReference type="EMBL" id="OAD40211.1"/>
    </source>
</evidence>
<dbReference type="KEGG" id="hyl:LPB072_09390"/>
<dbReference type="EMBL" id="CP017476">
    <property type="protein sequence ID" value="AOW13027.1"/>
    <property type="molecule type" value="Genomic_DNA"/>
</dbReference>
<dbReference type="Pfam" id="PF24553">
    <property type="entry name" value="Rv0428c_C"/>
    <property type="match status" value="1"/>
</dbReference>
<dbReference type="InterPro" id="IPR056935">
    <property type="entry name" value="Rv0428c-like_C"/>
</dbReference>
<dbReference type="RefSeq" id="WP_066094595.1">
    <property type="nucleotide sequence ID" value="NZ_CP017476.1"/>
</dbReference>
<dbReference type="STRING" id="1763535.LPB072_09390"/>
<evidence type="ECO:0000313" key="4">
    <source>
        <dbReference type="Proteomes" id="UP000185657"/>
    </source>
</evidence>
<proteinExistence type="predicted"/>
<evidence type="ECO:0000313" key="2">
    <source>
        <dbReference type="EMBL" id="AOW13027.1"/>
    </source>
</evidence>
<evidence type="ECO:0000259" key="1">
    <source>
        <dbReference type="PROSITE" id="PS51186"/>
    </source>
</evidence>
<gene>
    <name evidence="2" type="ORF">LPB072_09390</name>
    <name evidence="3" type="ORF">LPB72_18885</name>
</gene>
<dbReference type="SUPFAM" id="SSF55729">
    <property type="entry name" value="Acyl-CoA N-acyltransferases (Nat)"/>
    <property type="match status" value="1"/>
</dbReference>
<accession>A0A163C938</accession>
<feature type="domain" description="N-acetyltransferase" evidence="1">
    <location>
        <begin position="178"/>
        <end position="259"/>
    </location>
</feature>
<sequence length="259" mass="27972">MLQLTPADIESLERATLQAVAPEQVHAIPGWLLPMDSGTVGRAKSAVPLVREGVDPADADRIAQAYRAKGFQPVLRVPDLPAFDALRARLETLGFTHDQPTLTQVGRIENVIAALSHLGTEGVSLDERPDAAWTAMFLGEGFDPVDGASRAASLARAQGTRYVSLREGESQNSHTTLACAAASFGHGWLGLHGLRTEARQRGRGLAGKVLLTMAQEARAQGMERMYLQVHDSSTSALALYRRVGLETAWGYRYWRSGSA</sequence>
<dbReference type="GO" id="GO:0016747">
    <property type="term" value="F:acyltransferase activity, transferring groups other than amino-acyl groups"/>
    <property type="evidence" value="ECO:0007669"/>
    <property type="project" value="InterPro"/>
</dbReference>
<dbReference type="InterPro" id="IPR016181">
    <property type="entry name" value="Acyl_CoA_acyltransferase"/>
</dbReference>
<dbReference type="InterPro" id="IPR000182">
    <property type="entry name" value="GNAT_dom"/>
</dbReference>
<name>A0A163C938_9BURK</name>